<keyword evidence="9" id="KW-1185">Reference proteome</keyword>
<sequence length="302" mass="33780">MRIIFMGSPEFAVGALNLLLKSKNEIIAVYAKAPKPSGRGQKLTKSPVHVIAEENNIGVCTPVSLKSLVEQEKFRNFKPEVAVVAAYGLVLPKKILDIPKYGCINIHPSLLPRWRGAAPIQHSILAGDQETGVSIMQLNEGLDSGPILKQKKLLIEKNDNYKTLHDKLSELGSDLLMEVLNEIEKHLPLEQNDDNACYANKIEDYKIYAGDACEAAYRKVKAFYPKAFIKIENKRVRILDADCQANTPLNFKQGEITNDNMCINLKDGTLIPKVVQMEGRNPCSIEDFIRGLKFSMVKKFIE</sequence>
<evidence type="ECO:0000313" key="8">
    <source>
        <dbReference type="EMBL" id="QOD37864.1"/>
    </source>
</evidence>
<dbReference type="RefSeq" id="WP_191110694.1">
    <property type="nucleotide sequence ID" value="NZ_CP061738.1"/>
</dbReference>
<comment type="catalytic activity">
    <reaction evidence="5">
        <text>L-methionyl-tRNA(fMet) + (6R)-10-formyltetrahydrofolate = N-formyl-L-methionyl-tRNA(fMet) + (6S)-5,6,7,8-tetrahydrofolate + H(+)</text>
        <dbReference type="Rhea" id="RHEA:24380"/>
        <dbReference type="Rhea" id="RHEA-COMP:9952"/>
        <dbReference type="Rhea" id="RHEA-COMP:9953"/>
        <dbReference type="ChEBI" id="CHEBI:15378"/>
        <dbReference type="ChEBI" id="CHEBI:57453"/>
        <dbReference type="ChEBI" id="CHEBI:78530"/>
        <dbReference type="ChEBI" id="CHEBI:78844"/>
        <dbReference type="ChEBI" id="CHEBI:195366"/>
        <dbReference type="EC" id="2.1.2.9"/>
    </reaction>
</comment>
<dbReference type="GO" id="GO:0004479">
    <property type="term" value="F:methionyl-tRNA formyltransferase activity"/>
    <property type="evidence" value="ECO:0007669"/>
    <property type="project" value="UniProtKB-UniRule"/>
</dbReference>
<evidence type="ECO:0000259" key="7">
    <source>
        <dbReference type="Pfam" id="PF02911"/>
    </source>
</evidence>
<dbReference type="KEGG" id="wms:ID128_03270"/>
<evidence type="ECO:0000256" key="3">
    <source>
        <dbReference type="ARBA" id="ARBA00022679"/>
    </source>
</evidence>
<name>A0A7L7YKW3_9RICK</name>
<dbReference type="SUPFAM" id="SSF53328">
    <property type="entry name" value="Formyltransferase"/>
    <property type="match status" value="1"/>
</dbReference>
<dbReference type="InterPro" id="IPR005794">
    <property type="entry name" value="Fmt"/>
</dbReference>
<evidence type="ECO:0000256" key="1">
    <source>
        <dbReference type="ARBA" id="ARBA00010699"/>
    </source>
</evidence>
<evidence type="ECO:0000256" key="5">
    <source>
        <dbReference type="HAMAP-Rule" id="MF_00182"/>
    </source>
</evidence>
<dbReference type="EMBL" id="CP061738">
    <property type="protein sequence ID" value="QOD37864.1"/>
    <property type="molecule type" value="Genomic_DNA"/>
</dbReference>
<dbReference type="PANTHER" id="PTHR11138:SF5">
    <property type="entry name" value="METHIONYL-TRNA FORMYLTRANSFERASE, MITOCHONDRIAL"/>
    <property type="match status" value="1"/>
</dbReference>
<feature type="domain" description="Formyl transferase C-terminal" evidence="7">
    <location>
        <begin position="203"/>
        <end position="292"/>
    </location>
</feature>
<keyword evidence="4 5" id="KW-0648">Protein biosynthesis</keyword>
<dbReference type="EC" id="2.1.2.9" evidence="2 5"/>
<accession>A0A7L7YKW3</accession>
<protein>
    <recommendedName>
        <fullName evidence="2 5">Methionyl-tRNA formyltransferase</fullName>
        <ecNumber evidence="2 5">2.1.2.9</ecNumber>
    </recommendedName>
</protein>
<dbReference type="InterPro" id="IPR005793">
    <property type="entry name" value="Formyl_trans_C"/>
</dbReference>
<comment type="function">
    <text evidence="5">Attaches a formyl group to the free amino group of methionyl-tRNA(fMet). The formyl group appears to play a dual role in the initiator identity of N-formylmethionyl-tRNA by promoting its recognition by IF2 and preventing the misappropriation of this tRNA by the elongation apparatus.</text>
</comment>
<evidence type="ECO:0000259" key="6">
    <source>
        <dbReference type="Pfam" id="PF00551"/>
    </source>
</evidence>
<dbReference type="Pfam" id="PF00551">
    <property type="entry name" value="Formyl_trans_N"/>
    <property type="match status" value="1"/>
</dbReference>
<feature type="binding site" evidence="5">
    <location>
        <begin position="109"/>
        <end position="112"/>
    </location>
    <ligand>
        <name>(6S)-5,6,7,8-tetrahydrofolate</name>
        <dbReference type="ChEBI" id="CHEBI:57453"/>
    </ligand>
</feature>
<proteinExistence type="inferred from homology"/>
<dbReference type="Pfam" id="PF02911">
    <property type="entry name" value="Formyl_trans_C"/>
    <property type="match status" value="1"/>
</dbReference>
<keyword evidence="3 5" id="KW-0808">Transferase</keyword>
<dbReference type="InterPro" id="IPR011034">
    <property type="entry name" value="Formyl_transferase-like_C_sf"/>
</dbReference>
<evidence type="ECO:0000313" key="9">
    <source>
        <dbReference type="Proteomes" id="UP000516514"/>
    </source>
</evidence>
<gene>
    <name evidence="5" type="primary">fmt</name>
    <name evidence="8" type="ORF">ID128_03270</name>
</gene>
<dbReference type="HAMAP" id="MF_00182">
    <property type="entry name" value="Formyl_trans"/>
    <property type="match status" value="1"/>
</dbReference>
<dbReference type="AlphaFoldDB" id="A0A7L7YKW3"/>
<dbReference type="Gene3D" id="3.40.50.12230">
    <property type="match status" value="1"/>
</dbReference>
<dbReference type="GO" id="GO:0005829">
    <property type="term" value="C:cytosol"/>
    <property type="evidence" value="ECO:0007669"/>
    <property type="project" value="TreeGrafter"/>
</dbReference>
<dbReference type="NCBIfam" id="TIGR00460">
    <property type="entry name" value="fmt"/>
    <property type="match status" value="1"/>
</dbReference>
<dbReference type="InterPro" id="IPR002376">
    <property type="entry name" value="Formyl_transf_N"/>
</dbReference>
<dbReference type="PANTHER" id="PTHR11138">
    <property type="entry name" value="METHIONYL-TRNA FORMYLTRANSFERASE"/>
    <property type="match status" value="1"/>
</dbReference>
<evidence type="ECO:0000256" key="4">
    <source>
        <dbReference type="ARBA" id="ARBA00022917"/>
    </source>
</evidence>
<dbReference type="InterPro" id="IPR036477">
    <property type="entry name" value="Formyl_transf_N_sf"/>
</dbReference>
<feature type="domain" description="Formyl transferase N-terminal" evidence="6">
    <location>
        <begin position="1"/>
        <end position="180"/>
    </location>
</feature>
<organism evidence="8 9">
    <name type="scientific">Candidatus Wolbachia massiliensis</name>
    <dbReference type="NCBI Taxonomy" id="1845000"/>
    <lineage>
        <taxon>Bacteria</taxon>
        <taxon>Pseudomonadati</taxon>
        <taxon>Pseudomonadota</taxon>
        <taxon>Alphaproteobacteria</taxon>
        <taxon>Rickettsiales</taxon>
        <taxon>Anaplasmataceae</taxon>
        <taxon>Wolbachieae</taxon>
        <taxon>Wolbachia</taxon>
    </lineage>
</organism>
<dbReference type="SUPFAM" id="SSF50486">
    <property type="entry name" value="FMT C-terminal domain-like"/>
    <property type="match status" value="1"/>
</dbReference>
<dbReference type="CDD" id="cd08646">
    <property type="entry name" value="FMT_core_Met-tRNA-FMT_N"/>
    <property type="match status" value="1"/>
</dbReference>
<reference evidence="8 9" key="1">
    <citation type="submission" date="2020-09" db="EMBL/GenBank/DDBJ databases">
        <title>An Earliest Endosymbiont, Wolbachia massiliensis sp. nov., Strain PL13 From the Bed Bug (Cimex hemipterius), Type strain of a New supergroup T.</title>
        <authorList>
            <person name="Laidoudi Y."/>
            <person name="Levasseur A."/>
            <person name="Medkour H."/>
            <person name="Maaloum M."/>
            <person name="BenKhedher M."/>
            <person name="Sambou M."/>
            <person name="Bassene H."/>
            <person name="Davoust B."/>
            <person name="Fenollar F."/>
            <person name="Raoult D."/>
            <person name="Mediannikov O."/>
        </authorList>
    </citation>
    <scope>NUCLEOTIDE SEQUENCE [LARGE SCALE GENOMIC DNA]</scope>
    <source>
        <strain evidence="8 9">PL13</strain>
    </source>
</reference>
<evidence type="ECO:0000256" key="2">
    <source>
        <dbReference type="ARBA" id="ARBA00012261"/>
    </source>
</evidence>
<comment type="similarity">
    <text evidence="1 5">Belongs to the Fmt family.</text>
</comment>
<dbReference type="InterPro" id="IPR041711">
    <property type="entry name" value="Met-tRNA-FMT_N"/>
</dbReference>
<dbReference type="Proteomes" id="UP000516514">
    <property type="component" value="Chromosome"/>
</dbReference>